<dbReference type="RefSeq" id="WP_184998071.1">
    <property type="nucleotide sequence ID" value="NZ_BOMK01000039.1"/>
</dbReference>
<evidence type="ECO:0008006" key="5">
    <source>
        <dbReference type="Google" id="ProtNLM"/>
    </source>
</evidence>
<keyword evidence="2" id="KW-0732">Signal</keyword>
<keyword evidence="1" id="KW-1133">Transmembrane helix</keyword>
<comment type="caution">
    <text evidence="3">The sequence shown here is derived from an EMBL/GenBank/DDBJ whole genome shotgun (WGS) entry which is preliminary data.</text>
</comment>
<evidence type="ECO:0000256" key="2">
    <source>
        <dbReference type="SAM" id="SignalP"/>
    </source>
</evidence>
<feature type="signal peptide" evidence="2">
    <location>
        <begin position="1"/>
        <end position="30"/>
    </location>
</feature>
<evidence type="ECO:0000256" key="1">
    <source>
        <dbReference type="SAM" id="Phobius"/>
    </source>
</evidence>
<proteinExistence type="predicted"/>
<feature type="chain" id="PRO_5030776703" description="LPXTG-motif cell wall anchor domain-containing protein" evidence="2">
    <location>
        <begin position="31"/>
        <end position="500"/>
    </location>
</feature>
<reference evidence="3 4" key="1">
    <citation type="submission" date="2020-08" db="EMBL/GenBank/DDBJ databases">
        <title>Sequencing the genomes of 1000 actinobacteria strains.</title>
        <authorList>
            <person name="Klenk H.-P."/>
        </authorList>
    </citation>
    <scope>NUCLEOTIDE SEQUENCE [LARGE SCALE GENOMIC DNA]</scope>
    <source>
        <strain evidence="3 4">DSM 43149</strain>
    </source>
</reference>
<organism evidence="3 4">
    <name type="scientific">Actinoplanes digitatis</name>
    <dbReference type="NCBI Taxonomy" id="1868"/>
    <lineage>
        <taxon>Bacteria</taxon>
        <taxon>Bacillati</taxon>
        <taxon>Actinomycetota</taxon>
        <taxon>Actinomycetes</taxon>
        <taxon>Micromonosporales</taxon>
        <taxon>Micromonosporaceae</taxon>
        <taxon>Actinoplanes</taxon>
    </lineage>
</organism>
<dbReference type="Proteomes" id="UP000578112">
    <property type="component" value="Unassembled WGS sequence"/>
</dbReference>
<keyword evidence="1" id="KW-0812">Transmembrane</keyword>
<accession>A0A7W7I6B9</accession>
<feature type="transmembrane region" description="Helical" evidence="1">
    <location>
        <begin position="471"/>
        <end position="490"/>
    </location>
</feature>
<dbReference type="EMBL" id="JACHNH010000001">
    <property type="protein sequence ID" value="MBB4766998.1"/>
    <property type="molecule type" value="Genomic_DNA"/>
</dbReference>
<name>A0A7W7I6B9_9ACTN</name>
<evidence type="ECO:0000313" key="3">
    <source>
        <dbReference type="EMBL" id="MBB4766998.1"/>
    </source>
</evidence>
<protein>
    <recommendedName>
        <fullName evidence="5">LPXTG-motif cell wall anchor domain-containing protein</fullName>
    </recommendedName>
</protein>
<dbReference type="AlphaFoldDB" id="A0A7W7I6B9"/>
<sequence>MRPHSLLGRLALPVAMIGVTALGTAGPAHAEPVPSAPQQVVISAPDRVVTTDGRVKFVPVVVANRGQAKAEGLVIEYNGAGSKVDPSIGFVPPVACGAHSCAVGDLAPGASRSFRFTVAPTEELPALGSSFVISVRDGAGVSLSSVTITVVRAEQGVDLEVAGIDDIKLAPGRSAPVPVAVRNNGNKAVDSVIIGFGGYPYDVNFPVKYRNCARVPEIYGMVCLFEQAIAPGQVFTVDPSTPLTVEATIDALSPISHDLAMFALHGDALDLGAAAVAKKAARSRSGDLMKLAPAEGDLNEWDDYTAFTVAISGNTTDLVALGGTFTGEVGDTSTVKVGFRNDGPTVTRDPQPGDFYLTAKVHTPSGTKLIDVDDNCVVNADGEPSWGQGGQISGHDYVCVPPRRLGRGEEVRFSFTVQIENGLNEEEGVLTVNGGQDDPKTGNNTAKILVKVPGEGGSGGGLPVTGAPAGLLAGGGALLLIGGVTAFVLARRRRIVTVAE</sequence>
<keyword evidence="1" id="KW-0472">Membrane</keyword>
<keyword evidence="4" id="KW-1185">Reference proteome</keyword>
<gene>
    <name evidence="3" type="ORF">BJ971_007554</name>
</gene>
<evidence type="ECO:0000313" key="4">
    <source>
        <dbReference type="Proteomes" id="UP000578112"/>
    </source>
</evidence>